<sequence>MWQLPERLSQISDKYLPAQSLKKRLAVGMSWVTAGSLFRQISNFLAVIFVARVIGMSDFGRLAVIQSTVLMISSFGQAGIGLSTAKYIASNRVSNPQRTGRIIGFTLSFVGVVSAVIGLLVVSCSHLLAEKLLPGHNLARDFSLSSVWMMFEIISLIQFRMLAGLECFRSCATITSCQGALLPIVWVTSHYNGVTGAVLGYSAVSIMGCLIGQVMLQKECRRLGIPITYRKVWGERSILRMSTMVWLSEIAMNATNWAVGILLARRPDGLAEYAIFNAASRYQNVLAFLPTRIFHVSLPVLANLQAEGNRHGFTKALVGLGAISVLVTAAGASVLMLFPDILMSWYGKGFGTGGDVLGVIAVLCVATSVWTVASAGLWAAEQSRQMLGLDLLRGSILVLLCLTGIATTARGLAVAHLISYSTCAILLVWVLYRYLRQPRSADQATVKADL</sequence>
<dbReference type="EMBL" id="CP096574">
    <property type="protein sequence ID" value="UPU37044.1"/>
    <property type="molecule type" value="Genomic_DNA"/>
</dbReference>
<proteinExistence type="predicted"/>
<keyword evidence="3 6" id="KW-0812">Transmembrane</keyword>
<name>A0ABY4LGE5_9BACT</name>
<evidence type="ECO:0000256" key="6">
    <source>
        <dbReference type="SAM" id="Phobius"/>
    </source>
</evidence>
<evidence type="ECO:0000256" key="1">
    <source>
        <dbReference type="ARBA" id="ARBA00004651"/>
    </source>
</evidence>
<feature type="transmembrane region" description="Helical" evidence="6">
    <location>
        <begin position="194"/>
        <end position="216"/>
    </location>
</feature>
<protein>
    <submittedName>
        <fullName evidence="7">Oligosaccharide flippase family protein</fullName>
    </submittedName>
</protein>
<feature type="transmembrane region" description="Helical" evidence="6">
    <location>
        <begin position="102"/>
        <end position="122"/>
    </location>
</feature>
<dbReference type="InterPro" id="IPR050833">
    <property type="entry name" value="Poly_Biosynth_Transport"/>
</dbReference>
<dbReference type="RefSeq" id="WP_183348362.1">
    <property type="nucleotide sequence ID" value="NZ_BLXY01000005.1"/>
</dbReference>
<evidence type="ECO:0000256" key="4">
    <source>
        <dbReference type="ARBA" id="ARBA00022989"/>
    </source>
</evidence>
<dbReference type="PANTHER" id="PTHR30250:SF11">
    <property type="entry name" value="O-ANTIGEN TRANSPORTER-RELATED"/>
    <property type="match status" value="1"/>
</dbReference>
<dbReference type="Pfam" id="PF01943">
    <property type="entry name" value="Polysacc_synt"/>
    <property type="match status" value="1"/>
</dbReference>
<organism evidence="7 8">
    <name type="scientific">Geomonas paludis</name>
    <dbReference type="NCBI Taxonomy" id="2740185"/>
    <lineage>
        <taxon>Bacteria</taxon>
        <taxon>Pseudomonadati</taxon>
        <taxon>Thermodesulfobacteriota</taxon>
        <taxon>Desulfuromonadia</taxon>
        <taxon>Geobacterales</taxon>
        <taxon>Geobacteraceae</taxon>
        <taxon>Geomonas</taxon>
    </lineage>
</organism>
<feature type="transmembrane region" description="Helical" evidence="6">
    <location>
        <begin position="63"/>
        <end position="82"/>
    </location>
</feature>
<evidence type="ECO:0000256" key="2">
    <source>
        <dbReference type="ARBA" id="ARBA00022475"/>
    </source>
</evidence>
<keyword evidence="8" id="KW-1185">Reference proteome</keyword>
<keyword evidence="5 6" id="KW-0472">Membrane</keyword>
<feature type="transmembrane region" description="Helical" evidence="6">
    <location>
        <begin position="413"/>
        <end position="432"/>
    </location>
</feature>
<dbReference type="InterPro" id="IPR002797">
    <property type="entry name" value="Polysacc_synth"/>
</dbReference>
<evidence type="ECO:0000256" key="3">
    <source>
        <dbReference type="ARBA" id="ARBA00022692"/>
    </source>
</evidence>
<evidence type="ECO:0000313" key="8">
    <source>
        <dbReference type="Proteomes" id="UP000831485"/>
    </source>
</evidence>
<comment type="subcellular location">
    <subcellularLocation>
        <location evidence="1">Cell membrane</location>
        <topology evidence="1">Multi-pass membrane protein</topology>
    </subcellularLocation>
</comment>
<dbReference type="Proteomes" id="UP000831485">
    <property type="component" value="Chromosome"/>
</dbReference>
<feature type="transmembrane region" description="Helical" evidence="6">
    <location>
        <begin position="25"/>
        <end position="51"/>
    </location>
</feature>
<accession>A0ABY4LGE5</accession>
<keyword evidence="2" id="KW-1003">Cell membrane</keyword>
<evidence type="ECO:0000256" key="5">
    <source>
        <dbReference type="ARBA" id="ARBA00023136"/>
    </source>
</evidence>
<keyword evidence="4 6" id="KW-1133">Transmembrane helix</keyword>
<feature type="transmembrane region" description="Helical" evidence="6">
    <location>
        <begin position="358"/>
        <end position="379"/>
    </location>
</feature>
<evidence type="ECO:0000313" key="7">
    <source>
        <dbReference type="EMBL" id="UPU37044.1"/>
    </source>
</evidence>
<dbReference type="PANTHER" id="PTHR30250">
    <property type="entry name" value="PST FAMILY PREDICTED COLANIC ACID TRANSPORTER"/>
    <property type="match status" value="1"/>
</dbReference>
<feature type="transmembrane region" description="Helical" evidence="6">
    <location>
        <begin position="316"/>
        <end position="338"/>
    </location>
</feature>
<reference evidence="7" key="1">
    <citation type="submission" date="2022-04" db="EMBL/GenBank/DDBJ databases">
        <authorList>
            <person name="Liu G."/>
        </authorList>
    </citation>
    <scope>NUCLEOTIDE SEQUENCE</scope>
    <source>
        <strain evidence="7">RG22</strain>
    </source>
</reference>
<gene>
    <name evidence="7" type="ORF">M1B72_04875</name>
</gene>
<feature type="transmembrane region" description="Helical" evidence="6">
    <location>
        <begin position="391"/>
        <end position="407"/>
    </location>
</feature>